<dbReference type="Gene3D" id="2.160.20.80">
    <property type="entry name" value="E3 ubiquitin-protein ligase SopA"/>
    <property type="match status" value="1"/>
</dbReference>
<dbReference type="InterPro" id="IPR001646">
    <property type="entry name" value="5peptide_repeat"/>
</dbReference>
<sequence>MANVSIPIPRTCLSIRNYSTKHPRFTTSASPFTITCSVVREAELDGSENNKPRLLNFNTIKGVACGILAACAVSSASFPVTAATQRLPPLSTEPNRCERAFVGNTIGQANGVYDKPLDLRKCDFSNDKSNLKGKSLTAALMSDAKFDGADMTEVIMSKAYAVGASFRGVDFSNAVLDRVNFGKADLKGAVFRNTVLSGSTFDEAKLEDVVFEDTIIGYIDLQKICRNTSIGEDGRAELGCR</sequence>
<dbReference type="AlphaFoldDB" id="A0A1S2YC79"/>
<dbReference type="Pfam" id="PF00805">
    <property type="entry name" value="Pentapeptide"/>
    <property type="match status" value="1"/>
</dbReference>
<proteinExistence type="predicted"/>
<organism evidence="2 3">
    <name type="scientific">Cicer arietinum</name>
    <name type="common">Chickpea</name>
    <name type="synonym">Garbanzo</name>
    <dbReference type="NCBI Taxonomy" id="3827"/>
    <lineage>
        <taxon>Eukaryota</taxon>
        <taxon>Viridiplantae</taxon>
        <taxon>Streptophyta</taxon>
        <taxon>Embryophyta</taxon>
        <taxon>Tracheophyta</taxon>
        <taxon>Spermatophyta</taxon>
        <taxon>Magnoliopsida</taxon>
        <taxon>eudicotyledons</taxon>
        <taxon>Gunneridae</taxon>
        <taxon>Pentapetalae</taxon>
        <taxon>rosids</taxon>
        <taxon>fabids</taxon>
        <taxon>Fabales</taxon>
        <taxon>Fabaceae</taxon>
        <taxon>Papilionoideae</taxon>
        <taxon>50 kb inversion clade</taxon>
        <taxon>NPAAA clade</taxon>
        <taxon>Hologalegina</taxon>
        <taxon>IRL clade</taxon>
        <taxon>Cicereae</taxon>
        <taxon>Cicer</taxon>
    </lineage>
</organism>
<evidence type="ECO:0000256" key="1">
    <source>
        <dbReference type="ARBA" id="ARBA00022737"/>
    </source>
</evidence>
<name>A0A1S2YC79_CICAR</name>
<dbReference type="Proteomes" id="UP000087171">
    <property type="component" value="Chromosome Ca5"/>
</dbReference>
<reference evidence="3" key="2">
    <citation type="submission" date="2025-08" db="UniProtKB">
        <authorList>
            <consortium name="RefSeq"/>
        </authorList>
    </citation>
    <scope>IDENTIFICATION</scope>
    <source>
        <tissue evidence="3">Etiolated seedlings</tissue>
    </source>
</reference>
<dbReference type="OrthoDB" id="9989223at2759"/>
<reference evidence="2" key="1">
    <citation type="journal article" date="2013" name="Nat. Biotechnol.">
        <title>Draft genome sequence of chickpea (Cicer arietinum) provides a resource for trait improvement.</title>
        <authorList>
            <person name="Varshney R.K."/>
            <person name="Song C."/>
            <person name="Saxena R.K."/>
            <person name="Azam S."/>
            <person name="Yu S."/>
            <person name="Sharpe A.G."/>
            <person name="Cannon S."/>
            <person name="Baek J."/>
            <person name="Rosen B.D."/>
            <person name="Tar'an B."/>
            <person name="Millan T."/>
            <person name="Zhang X."/>
            <person name="Ramsay L.D."/>
            <person name="Iwata A."/>
            <person name="Wang Y."/>
            <person name="Nelson W."/>
            <person name="Farmer A.D."/>
            <person name="Gaur P.M."/>
            <person name="Soderlund C."/>
            <person name="Penmetsa R.V."/>
            <person name="Xu C."/>
            <person name="Bharti A.K."/>
            <person name="He W."/>
            <person name="Winter P."/>
            <person name="Zhao S."/>
            <person name="Hane J.K."/>
            <person name="Carrasquilla-Garcia N."/>
            <person name="Condie J.A."/>
            <person name="Upadhyaya H.D."/>
            <person name="Luo M.C."/>
            <person name="Thudi M."/>
            <person name="Gowda C.L."/>
            <person name="Singh N.P."/>
            <person name="Lichtenzveig J."/>
            <person name="Gali K.K."/>
            <person name="Rubio J."/>
            <person name="Nadarajan N."/>
            <person name="Dolezel J."/>
            <person name="Bansal K.C."/>
            <person name="Xu X."/>
            <person name="Edwards D."/>
            <person name="Zhang G."/>
            <person name="Kahl G."/>
            <person name="Gil J."/>
            <person name="Singh K.B."/>
            <person name="Datta S.K."/>
            <person name="Jackson S.A."/>
            <person name="Wang J."/>
            <person name="Cook D.R."/>
        </authorList>
    </citation>
    <scope>NUCLEOTIDE SEQUENCE [LARGE SCALE GENOMIC DNA]</scope>
    <source>
        <strain evidence="2">cv. CDC Frontier</strain>
    </source>
</reference>
<dbReference type="RefSeq" id="XP_004502684.1">
    <property type="nucleotide sequence ID" value="XM_004502627.3"/>
</dbReference>
<dbReference type="GeneID" id="101492563"/>
<keyword evidence="2" id="KW-1185">Reference proteome</keyword>
<dbReference type="STRING" id="3827.A0A1S2YC79"/>
<dbReference type="PANTHER" id="PTHR47485:SF1">
    <property type="entry name" value="THYLAKOID LUMENAL 17.4 KDA PROTEIN, CHLOROPLASTIC"/>
    <property type="match status" value="1"/>
</dbReference>
<evidence type="ECO:0000313" key="2">
    <source>
        <dbReference type="Proteomes" id="UP000087171"/>
    </source>
</evidence>
<keyword evidence="1" id="KW-0677">Repeat</keyword>
<gene>
    <name evidence="3" type="primary">LOC101492563</name>
</gene>
<dbReference type="eggNOG" id="ENOG502QTR1">
    <property type="taxonomic scope" value="Eukaryota"/>
</dbReference>
<evidence type="ECO:0000313" key="3">
    <source>
        <dbReference type="RefSeq" id="XP_004502684.1"/>
    </source>
</evidence>
<protein>
    <submittedName>
        <fullName evidence="3">Thylakoid lumenal 17.4 kDa protein, chloroplastic</fullName>
    </submittedName>
</protein>
<accession>A0A1S2YC79</accession>
<dbReference type="SUPFAM" id="SSF141571">
    <property type="entry name" value="Pentapeptide repeat-like"/>
    <property type="match status" value="1"/>
</dbReference>
<dbReference type="PaxDb" id="3827-XP_004502684.1"/>
<dbReference type="KEGG" id="cam:101492563"/>
<dbReference type="PANTHER" id="PTHR47485">
    <property type="entry name" value="THYLAKOID LUMENAL 17.4 KDA PROTEIN, CHLOROPLASTIC"/>
    <property type="match status" value="1"/>
</dbReference>